<protein>
    <recommendedName>
        <fullName evidence="3">DDE Tnp4 domain-containing protein</fullName>
    </recommendedName>
</protein>
<reference evidence="4 6" key="1">
    <citation type="submission" date="2020-08" db="EMBL/GenBank/DDBJ databases">
        <title>Sequencing the genomes of 1000 actinobacteria strains.</title>
        <authorList>
            <person name="Klenk H.-P."/>
        </authorList>
    </citation>
    <scope>NUCLEOTIDE SEQUENCE [LARGE SCALE GENOMIC DNA]</scope>
    <source>
        <strain evidence="4 6">DSM 43023</strain>
    </source>
</reference>
<dbReference type="RefSeq" id="WP_184754848.1">
    <property type="nucleotide sequence ID" value="NZ_JACHJU010000001.1"/>
</dbReference>
<dbReference type="EMBL" id="JACHJU010000001">
    <property type="protein sequence ID" value="MBB4938714.1"/>
    <property type="molecule type" value="Genomic_DNA"/>
</dbReference>
<sequence length="275" mass="30172">MITYRATLDVPRELVCHLSLLLAAERRRLGTRSGSRALTCFEQAVMGLRWFRDRTDRAALGRDHGISRATAYRYIDEVIDVLADQAPDLHHALQRAVDEGLTHLILDGTVIATDRCREKTISVKGEPIDLWYSGKAHHHGGNIQALSAPCGLPLWVSEVEPGSVHDLTAARAHVLGALYKAAADGLPTLADSGYDGAGIGILTPVKQPSDGRPLDLDTRTRNALLRALRCLGERGFALLTQRWRTLQRITASPSRIGDIVKAALVLTHFEHGYLK</sequence>
<evidence type="ECO:0000313" key="5">
    <source>
        <dbReference type="EMBL" id="MBB4941416.1"/>
    </source>
</evidence>
<evidence type="ECO:0000313" key="4">
    <source>
        <dbReference type="EMBL" id="MBB4938714.1"/>
    </source>
</evidence>
<evidence type="ECO:0000259" key="3">
    <source>
        <dbReference type="Pfam" id="PF13359"/>
    </source>
</evidence>
<evidence type="ECO:0000256" key="2">
    <source>
        <dbReference type="ARBA" id="ARBA00022723"/>
    </source>
</evidence>
<keyword evidence="6" id="KW-1185">Reference proteome</keyword>
<dbReference type="GO" id="GO:0046872">
    <property type="term" value="F:metal ion binding"/>
    <property type="evidence" value="ECO:0007669"/>
    <property type="project" value="UniProtKB-KW"/>
</dbReference>
<dbReference type="AlphaFoldDB" id="A0A7W7WA29"/>
<accession>A0A7W7WA29</accession>
<organism evidence="4 6">
    <name type="scientific">Streptosporangium album</name>
    <dbReference type="NCBI Taxonomy" id="47479"/>
    <lineage>
        <taxon>Bacteria</taxon>
        <taxon>Bacillati</taxon>
        <taxon>Actinomycetota</taxon>
        <taxon>Actinomycetes</taxon>
        <taxon>Streptosporangiales</taxon>
        <taxon>Streptosporangiaceae</taxon>
        <taxon>Streptosporangium</taxon>
    </lineage>
</organism>
<dbReference type="Proteomes" id="UP000534286">
    <property type="component" value="Unassembled WGS sequence"/>
</dbReference>
<keyword evidence="2" id="KW-0479">Metal-binding</keyword>
<evidence type="ECO:0000313" key="6">
    <source>
        <dbReference type="Proteomes" id="UP000534286"/>
    </source>
</evidence>
<name>A0A7W7WA29_9ACTN</name>
<dbReference type="EMBL" id="JACHJU010000002">
    <property type="protein sequence ID" value="MBB4941416.1"/>
    <property type="molecule type" value="Genomic_DNA"/>
</dbReference>
<evidence type="ECO:0000256" key="1">
    <source>
        <dbReference type="ARBA" id="ARBA00001968"/>
    </source>
</evidence>
<feature type="domain" description="DDE Tnp4" evidence="3">
    <location>
        <begin position="106"/>
        <end position="267"/>
    </location>
</feature>
<proteinExistence type="predicted"/>
<gene>
    <name evidence="4" type="ORF">FHR32_003019</name>
    <name evidence="5" type="ORF">FHR32_005793</name>
</gene>
<dbReference type="InterPro" id="IPR027806">
    <property type="entry name" value="HARBI1_dom"/>
</dbReference>
<dbReference type="Pfam" id="PF13359">
    <property type="entry name" value="DDE_Tnp_4"/>
    <property type="match status" value="1"/>
</dbReference>
<comment type="cofactor">
    <cofactor evidence="1">
        <name>a divalent metal cation</name>
        <dbReference type="ChEBI" id="CHEBI:60240"/>
    </cofactor>
</comment>
<comment type="caution">
    <text evidence="4">The sequence shown here is derived from an EMBL/GenBank/DDBJ whole genome shotgun (WGS) entry which is preliminary data.</text>
</comment>